<reference evidence="2 3" key="1">
    <citation type="submission" date="2019-10" db="EMBL/GenBank/DDBJ databases">
        <title>Glaciimonas soli sp. nov., a psychrophilic bacterium isolated from the forest soil of a high elevation mountain in Taiwan.</title>
        <authorList>
            <person name="Wang L.-T."/>
            <person name="Shieh W.Y."/>
        </authorList>
    </citation>
    <scope>NUCLEOTIDE SEQUENCE [LARGE SCALE GENOMIC DNA]</scope>
    <source>
        <strain evidence="2 3">GS1</strain>
    </source>
</reference>
<comment type="caution">
    <text evidence="2">The sequence shown here is derived from an EMBL/GenBank/DDBJ whole genome shotgun (WGS) entry which is preliminary data.</text>
</comment>
<protein>
    <recommendedName>
        <fullName evidence="4">DNA gyrase subunit B</fullName>
    </recommendedName>
</protein>
<keyword evidence="1" id="KW-0472">Membrane</keyword>
<dbReference type="OrthoDB" id="8537043at2"/>
<evidence type="ECO:0000313" key="3">
    <source>
        <dbReference type="Proteomes" id="UP000451565"/>
    </source>
</evidence>
<dbReference type="AlphaFoldDB" id="A0A843YPN7"/>
<evidence type="ECO:0000256" key="1">
    <source>
        <dbReference type="SAM" id="Phobius"/>
    </source>
</evidence>
<keyword evidence="1" id="KW-1133">Transmembrane helix</keyword>
<dbReference type="EMBL" id="WINI01000001">
    <property type="protein sequence ID" value="MQQ99350.1"/>
    <property type="molecule type" value="Genomic_DNA"/>
</dbReference>
<feature type="transmembrane region" description="Helical" evidence="1">
    <location>
        <begin position="59"/>
        <end position="76"/>
    </location>
</feature>
<feature type="transmembrane region" description="Helical" evidence="1">
    <location>
        <begin position="131"/>
        <end position="155"/>
    </location>
</feature>
<feature type="transmembrane region" description="Helical" evidence="1">
    <location>
        <begin position="7"/>
        <end position="27"/>
    </location>
</feature>
<feature type="transmembrane region" description="Helical" evidence="1">
    <location>
        <begin position="33"/>
        <end position="50"/>
    </location>
</feature>
<keyword evidence="1" id="KW-0812">Transmembrane</keyword>
<evidence type="ECO:0008006" key="4">
    <source>
        <dbReference type="Google" id="ProtNLM"/>
    </source>
</evidence>
<keyword evidence="3" id="KW-1185">Reference proteome</keyword>
<dbReference type="Proteomes" id="UP000451565">
    <property type="component" value="Unassembled WGS sequence"/>
</dbReference>
<feature type="transmembrane region" description="Helical" evidence="1">
    <location>
        <begin position="82"/>
        <end position="100"/>
    </location>
</feature>
<sequence length="194" mass="21614">MSTPFRRIMGVVTVVITLFYPAAIWLAHGKIEPRILALLLVLAAATRLTTLKVGNASRCWLAGALVLAAIAIWYNALLPLKLYPVLVNATMLIVFSYSLISPPSVIERMARLTDPALPDYAIAYTRRVTQVWCGFFILNGTIALITACWASSQIWSLYNGIIAYVMMGCLFAGEYAIRVWVKRRHRLQHEAISS</sequence>
<name>A0A843YPN7_9BURK</name>
<gene>
    <name evidence="2" type="ORF">GEV47_01445</name>
</gene>
<organism evidence="2 3">
    <name type="scientific">Glaciimonas soli</name>
    <dbReference type="NCBI Taxonomy" id="2590999"/>
    <lineage>
        <taxon>Bacteria</taxon>
        <taxon>Pseudomonadati</taxon>
        <taxon>Pseudomonadota</taxon>
        <taxon>Betaproteobacteria</taxon>
        <taxon>Burkholderiales</taxon>
        <taxon>Oxalobacteraceae</taxon>
        <taxon>Glaciimonas</taxon>
    </lineage>
</organism>
<accession>A0A843YPN7</accession>
<evidence type="ECO:0000313" key="2">
    <source>
        <dbReference type="EMBL" id="MQQ99350.1"/>
    </source>
</evidence>
<proteinExistence type="predicted"/>
<dbReference type="RefSeq" id="WP_153232938.1">
    <property type="nucleotide sequence ID" value="NZ_WINI01000001.1"/>
</dbReference>
<feature type="transmembrane region" description="Helical" evidence="1">
    <location>
        <begin position="161"/>
        <end position="181"/>
    </location>
</feature>